<evidence type="ECO:0000256" key="1">
    <source>
        <dbReference type="SAM" id="Phobius"/>
    </source>
</evidence>
<comment type="caution">
    <text evidence="3">The sequence shown here is derived from an EMBL/GenBank/DDBJ whole genome shotgun (WGS) entry which is preliminary data.</text>
</comment>
<keyword evidence="4" id="KW-1185">Reference proteome</keyword>
<sequence>MKKITVVVPCFNEQEVLHLYYEEMDKIMNQMKEAEFELLFVDDGSADDTLAILKELHEKDKRCKYLSFSRNFGKEAALYAGLKEASGDYVAVMDADLQDPPSYIPEMFRVLSEEPYDCVATRRMDRTGEKKIRSFFSASFYKVINKMSKTQIVEGARDFRMMTRKMTDALLKLGEYNRFSKGIFGWVGFRTKWLEYHNVERAAGETKWSFGKLLKYSFDGIMGFSTVPLSLASYGGILFCGFAFLMIIVLVVKNLIWHDPVAGWPAMMCVIFLIGGVQLLCIGILGQYLARTYVEVKNRPIYLLKETSDEDDMDKQKSMEEQEDRVAVYHNTFDDTDRTLYLAKKRRVSGRR</sequence>
<proteinExistence type="predicted"/>
<dbReference type="Gene3D" id="3.90.550.10">
    <property type="entry name" value="Spore Coat Polysaccharide Biosynthesis Protein SpsA, Chain A"/>
    <property type="match status" value="1"/>
</dbReference>
<name>A0ABS8DKT3_9FIRM</name>
<evidence type="ECO:0000313" key="3">
    <source>
        <dbReference type="EMBL" id="MCB7388962.1"/>
    </source>
</evidence>
<dbReference type="RefSeq" id="WP_066737997.1">
    <property type="nucleotide sequence ID" value="NZ_JAJCIQ010000017.1"/>
</dbReference>
<accession>A0ABS8DKT3</accession>
<dbReference type="EMBL" id="JAJCIS010000017">
    <property type="protein sequence ID" value="MCB7388962.1"/>
    <property type="molecule type" value="Genomic_DNA"/>
</dbReference>
<keyword evidence="1" id="KW-0812">Transmembrane</keyword>
<keyword evidence="1" id="KW-1133">Transmembrane helix</keyword>
<dbReference type="PANTHER" id="PTHR48090:SF8">
    <property type="entry name" value="GLYCOSYLTRANSFERASE CSBB-RELATED"/>
    <property type="match status" value="1"/>
</dbReference>
<organism evidence="3 4">
    <name type="scientific">Bariatricus massiliensis</name>
    <dbReference type="NCBI Taxonomy" id="1745713"/>
    <lineage>
        <taxon>Bacteria</taxon>
        <taxon>Bacillati</taxon>
        <taxon>Bacillota</taxon>
        <taxon>Clostridia</taxon>
        <taxon>Lachnospirales</taxon>
        <taxon>Lachnospiraceae</taxon>
        <taxon>Bariatricus</taxon>
    </lineage>
</organism>
<dbReference type="Proteomes" id="UP001299546">
    <property type="component" value="Unassembled WGS sequence"/>
</dbReference>
<dbReference type="Pfam" id="PF00535">
    <property type="entry name" value="Glycos_transf_2"/>
    <property type="match status" value="1"/>
</dbReference>
<dbReference type="InterPro" id="IPR029044">
    <property type="entry name" value="Nucleotide-diphossugar_trans"/>
</dbReference>
<feature type="transmembrane region" description="Helical" evidence="1">
    <location>
        <begin position="264"/>
        <end position="290"/>
    </location>
</feature>
<dbReference type="InterPro" id="IPR001173">
    <property type="entry name" value="Glyco_trans_2-like"/>
</dbReference>
<keyword evidence="1" id="KW-0472">Membrane</keyword>
<dbReference type="SUPFAM" id="SSF53448">
    <property type="entry name" value="Nucleotide-diphospho-sugar transferases"/>
    <property type="match status" value="1"/>
</dbReference>
<feature type="transmembrane region" description="Helical" evidence="1">
    <location>
        <begin position="231"/>
        <end position="252"/>
    </location>
</feature>
<evidence type="ECO:0000259" key="2">
    <source>
        <dbReference type="Pfam" id="PF00535"/>
    </source>
</evidence>
<dbReference type="CDD" id="cd04187">
    <property type="entry name" value="DPM1_like_bac"/>
    <property type="match status" value="1"/>
</dbReference>
<dbReference type="PANTHER" id="PTHR48090">
    <property type="entry name" value="UNDECAPRENYL-PHOSPHATE 4-DEOXY-4-FORMAMIDO-L-ARABINOSE TRANSFERASE-RELATED"/>
    <property type="match status" value="1"/>
</dbReference>
<gene>
    <name evidence="3" type="ORF">LIZ65_16865</name>
</gene>
<protein>
    <submittedName>
        <fullName evidence="3">Glycosyltransferase family 2 protein</fullName>
    </submittedName>
</protein>
<evidence type="ECO:0000313" key="4">
    <source>
        <dbReference type="Proteomes" id="UP001299546"/>
    </source>
</evidence>
<dbReference type="InterPro" id="IPR050256">
    <property type="entry name" value="Glycosyltransferase_2"/>
</dbReference>
<reference evidence="3 4" key="1">
    <citation type="submission" date="2021-10" db="EMBL/GenBank/DDBJ databases">
        <title>Collection of gut derived symbiotic bacterial strains cultured from healthy donors.</title>
        <authorList>
            <person name="Lin H."/>
            <person name="Littmann E."/>
            <person name="Kohout C."/>
            <person name="Pamer E.G."/>
        </authorList>
    </citation>
    <scope>NUCLEOTIDE SEQUENCE [LARGE SCALE GENOMIC DNA]</scope>
    <source>
        <strain evidence="3 4">DFI.1.165</strain>
    </source>
</reference>
<feature type="domain" description="Glycosyltransferase 2-like" evidence="2">
    <location>
        <begin position="5"/>
        <end position="169"/>
    </location>
</feature>